<sequence length="1225" mass="134426">MQQHCSEYSHSALTGEPPISPDSPSSTHHGEDDLVLRQQRRRHTGGSNGRSLSRHGSVGAGIGLLNDNTLYDNEMEGNSLADEDDENLSLRNRNRIEEYEKAMSPGRRSPSEYGFKVVPMPAGYVPQVTVEDFPNEVLTHIFSHLPPTSLTDISLVCRRFHSLITTPHAWRTAFSRYFVGPASLRTDVGSEEYDHLLSQRRSFSRVSALASWRNEYILRSKLLRALSRGKPAEFQPPASSKGGPRTTFAQNINAVTTYRSHVLYPITHIDASFTTASGQKQAQFIHGADQEGLATTSDPLNGKFGIDAWSASSTTEKSGLWLSGWGLTGEDEVAAFDARAGIPDLNQVKNANSITSVWIAKNSNILRLSQGLVAILAGSSTGILTAYSLGPSPYYARKFSKGQITAKWAVCPGVPIIDIKIDDNYSETRQQNGRVWAVVTNALGEVFYLNDMPKPLPTPLVRGRNRLDMTQPDLAIADRDAWLVGRTVEWHLIAPTQRTLREDAVGLHSHNIDPTPETTPRSSCDAQNLSGAQIAAQTNEVQKWLGLMPRQLREIYNGWDMRRKVLADFASGSAADSGESVIVIGCGWIDNVADIKRYSRLRVVDQLPKATHVEVEKTRSTPSLFGGPVVKEPPSNGSYDYFANPNHTHSDDSLGFRDEWRVTDLDYLQKGAEITAAALDCSTFATLTVDEDPMVIISGGKGSPNSSVQNSTTFTTPTTPSTPATNSIPTPSTADKSHIGRSATEIPGQRGRYLAVGTNTGTVIIWDVRTHPNHRSNYTNTITPIAVIHTESPEISSLALTSLYLVHGGNDGLVQAWDPLVSSTKPIRTLNSRFSSRARKHLRFAEDHLQIIGTNWFAANAIVLDPDACSLVGIVALGSHLRFWAYSSSGAEGFKGTKRRTRLGTARHTHLPGAGDGGSGQMRFRNGMRDYIASEEHDMRVEAEEKARENMVLSTRFGVDLLGPGASEEEILAYAQLLSEEAHERERQREREQEEEAIEQGKGKSVEPEEIKQVDDDDGWEEIPPELLQEQSSTSSIYPPNQQAHPFPSGSRHFESESLDDEIDADLAEALRLSLLDAEKDSTLSKKFTQESKAHQDFYLSLNGNSSYTQGPSSSAAAAASSQNDISNTQSRPDDANGHPTDEMDPDLAYAIQLSLAEEESRRAAQVASQEYDGHDEWAYDLQQCQWGHSDEEEEEGEKEEFPALGGSAKNKGKGKARGKGKGRA</sequence>
<dbReference type="AlphaFoldDB" id="A0A162IB57"/>
<dbReference type="PROSITE" id="PS50181">
    <property type="entry name" value="FBOX"/>
    <property type="match status" value="1"/>
</dbReference>
<evidence type="ECO:0000259" key="2">
    <source>
        <dbReference type="PROSITE" id="PS50181"/>
    </source>
</evidence>
<dbReference type="Pfam" id="PF12937">
    <property type="entry name" value="F-box-like"/>
    <property type="match status" value="1"/>
</dbReference>
<feature type="compositionally biased region" description="Low complexity" evidence="1">
    <location>
        <begin position="1113"/>
        <end position="1122"/>
    </location>
</feature>
<dbReference type="PANTHER" id="PTHR10223:SF2">
    <property type="entry name" value="F-BOX AND WD DOMAIN PROTEIN (AFU_ORTHOLOGUE AFUA_6G11400)"/>
    <property type="match status" value="1"/>
</dbReference>
<dbReference type="GO" id="GO:0031593">
    <property type="term" value="F:polyubiquitin modification-dependent protein binding"/>
    <property type="evidence" value="ECO:0007669"/>
    <property type="project" value="TreeGrafter"/>
</dbReference>
<dbReference type="VEuPathDB" id="FungiDB:AAP_03644"/>
<dbReference type="PROSITE" id="PS50330">
    <property type="entry name" value="UIM"/>
    <property type="match status" value="2"/>
</dbReference>
<name>A0A162IB57_9EURO</name>
<evidence type="ECO:0000313" key="4">
    <source>
        <dbReference type="Proteomes" id="UP000242877"/>
    </source>
</evidence>
<dbReference type="GO" id="GO:0005829">
    <property type="term" value="C:cytosol"/>
    <property type="evidence" value="ECO:0007669"/>
    <property type="project" value="TreeGrafter"/>
</dbReference>
<dbReference type="EMBL" id="AZGZ01000015">
    <property type="protein sequence ID" value="KZZ91003.1"/>
    <property type="molecule type" value="Genomic_DNA"/>
</dbReference>
<feature type="compositionally biased region" description="Polar residues" evidence="1">
    <location>
        <begin position="1029"/>
        <end position="1044"/>
    </location>
</feature>
<dbReference type="InterPro" id="IPR036047">
    <property type="entry name" value="F-box-like_dom_sf"/>
</dbReference>
<feature type="domain" description="F-box" evidence="2">
    <location>
        <begin position="127"/>
        <end position="173"/>
    </location>
</feature>
<feature type="region of interest" description="Disordered" evidence="1">
    <location>
        <begin position="1"/>
        <end position="58"/>
    </location>
</feature>
<gene>
    <name evidence="3" type="ORF">AAP_03644</name>
</gene>
<dbReference type="InterPro" id="IPR003903">
    <property type="entry name" value="UIM_dom"/>
</dbReference>
<dbReference type="GO" id="GO:0008540">
    <property type="term" value="C:proteasome regulatory particle, base subcomplex"/>
    <property type="evidence" value="ECO:0007669"/>
    <property type="project" value="TreeGrafter"/>
</dbReference>
<dbReference type="Gene3D" id="2.130.10.10">
    <property type="entry name" value="YVTN repeat-like/Quinoprotein amine dehydrogenase"/>
    <property type="match status" value="1"/>
</dbReference>
<proteinExistence type="predicted"/>
<feature type="compositionally biased region" description="Basic residues" evidence="1">
    <location>
        <begin position="1211"/>
        <end position="1225"/>
    </location>
</feature>
<dbReference type="SUPFAM" id="SSF81383">
    <property type="entry name" value="F-box domain"/>
    <property type="match status" value="1"/>
</dbReference>
<dbReference type="OrthoDB" id="2095648at2759"/>
<dbReference type="SUPFAM" id="SSF50978">
    <property type="entry name" value="WD40 repeat-like"/>
    <property type="match status" value="1"/>
</dbReference>
<organism evidence="3 4">
    <name type="scientific">Ascosphaera apis ARSEF 7405</name>
    <dbReference type="NCBI Taxonomy" id="392613"/>
    <lineage>
        <taxon>Eukaryota</taxon>
        <taxon>Fungi</taxon>
        <taxon>Dikarya</taxon>
        <taxon>Ascomycota</taxon>
        <taxon>Pezizomycotina</taxon>
        <taxon>Eurotiomycetes</taxon>
        <taxon>Eurotiomycetidae</taxon>
        <taxon>Onygenales</taxon>
        <taxon>Ascosphaeraceae</taxon>
        <taxon>Ascosphaera</taxon>
    </lineage>
</organism>
<comment type="caution">
    <text evidence="3">The sequence shown here is derived from an EMBL/GenBank/DDBJ whole genome shotgun (WGS) entry which is preliminary data.</text>
</comment>
<feature type="region of interest" description="Disordered" evidence="1">
    <location>
        <begin position="1183"/>
        <end position="1225"/>
    </location>
</feature>
<keyword evidence="4" id="KW-1185">Reference proteome</keyword>
<dbReference type="CDD" id="cd09917">
    <property type="entry name" value="F-box_SF"/>
    <property type="match status" value="1"/>
</dbReference>
<feature type="region of interest" description="Disordered" evidence="1">
    <location>
        <begin position="1102"/>
        <end position="1149"/>
    </location>
</feature>
<dbReference type="InterPro" id="IPR027040">
    <property type="entry name" value="PSMD4"/>
</dbReference>
<accession>A0A162IB57</accession>
<feature type="compositionally biased region" description="Polar residues" evidence="1">
    <location>
        <begin position="1102"/>
        <end position="1112"/>
    </location>
</feature>
<reference evidence="3 4" key="1">
    <citation type="journal article" date="2016" name="Genome Biol. Evol.">
        <title>Divergent and convergent evolution of fungal pathogenicity.</title>
        <authorList>
            <person name="Shang Y."/>
            <person name="Xiao G."/>
            <person name="Zheng P."/>
            <person name="Cen K."/>
            <person name="Zhan S."/>
            <person name="Wang C."/>
        </authorList>
    </citation>
    <scope>NUCLEOTIDE SEQUENCE [LARGE SCALE GENOMIC DNA]</scope>
    <source>
        <strain evidence="3 4">ARSEF 7405</strain>
    </source>
</reference>
<dbReference type="InterPro" id="IPR036322">
    <property type="entry name" value="WD40_repeat_dom_sf"/>
</dbReference>
<evidence type="ECO:0000313" key="3">
    <source>
        <dbReference type="EMBL" id="KZZ91003.1"/>
    </source>
</evidence>
<feature type="compositionally biased region" description="Low complexity" evidence="1">
    <location>
        <begin position="711"/>
        <end position="733"/>
    </location>
</feature>
<feature type="compositionally biased region" description="Acidic residues" evidence="1">
    <location>
        <begin position="1015"/>
        <end position="1024"/>
    </location>
</feature>
<feature type="compositionally biased region" description="Basic and acidic residues" evidence="1">
    <location>
        <begin position="983"/>
        <end position="992"/>
    </location>
</feature>
<evidence type="ECO:0000256" key="1">
    <source>
        <dbReference type="SAM" id="MobiDB-lite"/>
    </source>
</evidence>
<protein>
    <submittedName>
        <fullName evidence="3">F-box domain, Skp2-like protein</fullName>
    </submittedName>
</protein>
<dbReference type="Gene3D" id="1.20.1280.50">
    <property type="match status" value="1"/>
</dbReference>
<dbReference type="GO" id="GO:0043161">
    <property type="term" value="P:proteasome-mediated ubiquitin-dependent protein catabolic process"/>
    <property type="evidence" value="ECO:0007669"/>
    <property type="project" value="TreeGrafter"/>
</dbReference>
<feature type="region of interest" description="Disordered" evidence="1">
    <location>
        <begin position="699"/>
        <end position="751"/>
    </location>
</feature>
<dbReference type="SMART" id="SM00256">
    <property type="entry name" value="FBOX"/>
    <property type="match status" value="1"/>
</dbReference>
<dbReference type="GO" id="GO:0005634">
    <property type="term" value="C:nucleus"/>
    <property type="evidence" value="ECO:0007669"/>
    <property type="project" value="TreeGrafter"/>
</dbReference>
<feature type="compositionally biased region" description="Basic and acidic residues" evidence="1">
    <location>
        <begin position="1132"/>
        <end position="1142"/>
    </location>
</feature>
<dbReference type="SMART" id="SM00726">
    <property type="entry name" value="UIM"/>
    <property type="match status" value="3"/>
</dbReference>
<feature type="region of interest" description="Disordered" evidence="1">
    <location>
        <begin position="983"/>
        <end position="1061"/>
    </location>
</feature>
<dbReference type="InterPro" id="IPR001810">
    <property type="entry name" value="F-box_dom"/>
</dbReference>
<dbReference type="Proteomes" id="UP000242877">
    <property type="component" value="Unassembled WGS sequence"/>
</dbReference>
<dbReference type="InterPro" id="IPR015943">
    <property type="entry name" value="WD40/YVTN_repeat-like_dom_sf"/>
</dbReference>
<feature type="compositionally biased region" description="Polar residues" evidence="1">
    <location>
        <begin position="1"/>
        <end position="12"/>
    </location>
</feature>
<feature type="compositionally biased region" description="Basic and acidic residues" evidence="1">
    <location>
        <begin position="999"/>
        <end position="1014"/>
    </location>
</feature>
<dbReference type="PANTHER" id="PTHR10223">
    <property type="entry name" value="26S PROTEASOME NON-ATPASE REGULATORY SUBUNIT 4"/>
    <property type="match status" value="1"/>
</dbReference>